<sequence>MGKIAFSLLFSFGLNANALSPNEMLAIVGAVKFYNENCAGLNPAGAQRMNQGLKRFKMHRTPIATLEQHSFALSSYKTASKYGCEGTKREAYKAGFGQYIN</sequence>
<feature type="chain" id="PRO_5043839913" evidence="1">
    <location>
        <begin position="19"/>
        <end position="101"/>
    </location>
</feature>
<feature type="signal peptide" evidence="1">
    <location>
        <begin position="1"/>
        <end position="18"/>
    </location>
</feature>
<protein>
    <submittedName>
        <fullName evidence="2">Uncharacterized protein</fullName>
    </submittedName>
</protein>
<organism evidence="2">
    <name type="scientific">Catillopecten margaritatus gill symbiont</name>
    <dbReference type="NCBI Taxonomy" id="3083288"/>
    <lineage>
        <taxon>Bacteria</taxon>
        <taxon>Pseudomonadati</taxon>
        <taxon>Pseudomonadota</taxon>
        <taxon>Gammaproteobacteria</taxon>
        <taxon>sulfur-oxidizing symbionts</taxon>
    </lineage>
</organism>
<accession>A0AAU6PIL8</accession>
<evidence type="ECO:0000256" key="1">
    <source>
        <dbReference type="SAM" id="SignalP"/>
    </source>
</evidence>
<evidence type="ECO:0000313" key="2">
    <source>
        <dbReference type="EMBL" id="WXU00846.1"/>
    </source>
</evidence>
<reference evidence="2" key="1">
    <citation type="submission" date="2023-10" db="EMBL/GenBank/DDBJ databases">
        <title>The first scallop-associated chemosynthetic bacterial symbiont.</title>
        <authorList>
            <person name="Lin Y.-T."/>
            <person name="Sun J."/>
            <person name="Ip J.C.-H."/>
            <person name="He X."/>
            <person name="Gao Z.-M."/>
            <person name="Perez M."/>
            <person name="Xu T."/>
            <person name="Qian P.-Y."/>
            <person name="Qiu J.-W."/>
        </authorList>
    </citation>
    <scope>NUCLEOTIDE SEQUENCE</scope>
    <source>
        <strain evidence="2">Gill1</strain>
    </source>
</reference>
<keyword evidence="1" id="KW-0732">Signal</keyword>
<gene>
    <name evidence="2" type="ORF">Ctma_1580</name>
</gene>
<dbReference type="EMBL" id="CP138327">
    <property type="protein sequence ID" value="WXU00846.1"/>
    <property type="molecule type" value="Genomic_DNA"/>
</dbReference>
<name>A0AAU6PIL8_9GAMM</name>
<proteinExistence type="predicted"/>
<dbReference type="AlphaFoldDB" id="A0AAU6PIL8"/>